<dbReference type="Proteomes" id="UP000193224">
    <property type="component" value="Unassembled WGS sequence"/>
</dbReference>
<evidence type="ECO:0000313" key="3">
    <source>
        <dbReference type="EMBL" id="SMC12397.1"/>
    </source>
</evidence>
<evidence type="ECO:0000256" key="1">
    <source>
        <dbReference type="SAM" id="Phobius"/>
    </source>
</evidence>
<sequence>MDEVLKYGLLLIGNLIAFSGAWLVSFTEIDKVTKRKRLTKWGRRALPLAIILLVAGFALTILNDRQGAQKALEAQRAAEQRNLKITRLLSESEARDDQMAALLTQLLTQVADASAEPDATLVSNLADSQVVSQLAADDPELAAALNQLEERLGGRGATIERMSQRGVALPAATDDVLIAMHLGLRWFGGNPFRDAEEEIDPITVTALQSIIRGVNADVIAVTEISDVSSFEILIDRLPQYRVVYGERGLGGRMGTAMLYRPDRVRLARQPGTIYGENYRFPRPPQVLSFEFTGQKFQTVLVHLRSQRASDEDPRGSVRREMEVQELLVALDDRPPMPTLILGVLNAPNQWPEFERFREVDARFAGNDLPADATTFISERFGPMVLSDFAALGGLQDKYLDQSIEVISLPDWLGPSWTSEQITERISDHHPIVAAFDFGNLAEP</sequence>
<evidence type="ECO:0000313" key="4">
    <source>
        <dbReference type="Proteomes" id="UP000193224"/>
    </source>
</evidence>
<keyword evidence="4" id="KW-1185">Reference proteome</keyword>
<dbReference type="RefSeq" id="WP_085800352.1">
    <property type="nucleotide sequence ID" value="NZ_FWXB01000007.1"/>
</dbReference>
<evidence type="ECO:0000259" key="2">
    <source>
        <dbReference type="Pfam" id="PF03372"/>
    </source>
</evidence>
<protein>
    <recommendedName>
        <fullName evidence="2">Endonuclease/exonuclease/phosphatase domain-containing protein</fullName>
    </recommendedName>
</protein>
<gene>
    <name evidence="3" type="ORF">ROA7745_02222</name>
</gene>
<dbReference type="InterPro" id="IPR036691">
    <property type="entry name" value="Endo/exonu/phosph_ase_sf"/>
</dbReference>
<feature type="transmembrane region" description="Helical" evidence="1">
    <location>
        <begin position="6"/>
        <end position="24"/>
    </location>
</feature>
<dbReference type="Gene3D" id="3.60.10.10">
    <property type="entry name" value="Endonuclease/exonuclease/phosphatase"/>
    <property type="match status" value="1"/>
</dbReference>
<dbReference type="EMBL" id="FWXB01000007">
    <property type="protein sequence ID" value="SMC12397.1"/>
    <property type="molecule type" value="Genomic_DNA"/>
</dbReference>
<keyword evidence="1" id="KW-1133">Transmembrane helix</keyword>
<feature type="transmembrane region" description="Helical" evidence="1">
    <location>
        <begin position="45"/>
        <end position="62"/>
    </location>
</feature>
<name>A0A1X7BS19_9RHOB</name>
<keyword evidence="1" id="KW-0472">Membrane</keyword>
<dbReference type="AlphaFoldDB" id="A0A1X7BS19"/>
<keyword evidence="1" id="KW-0812">Transmembrane</keyword>
<dbReference type="GO" id="GO:0003824">
    <property type="term" value="F:catalytic activity"/>
    <property type="evidence" value="ECO:0007669"/>
    <property type="project" value="InterPro"/>
</dbReference>
<dbReference type="OrthoDB" id="569713at2"/>
<dbReference type="SUPFAM" id="SSF56219">
    <property type="entry name" value="DNase I-like"/>
    <property type="match status" value="1"/>
</dbReference>
<accession>A0A1X7BS19</accession>
<organism evidence="3 4">
    <name type="scientific">Roseovarius aestuarii</name>
    <dbReference type="NCBI Taxonomy" id="475083"/>
    <lineage>
        <taxon>Bacteria</taxon>
        <taxon>Pseudomonadati</taxon>
        <taxon>Pseudomonadota</taxon>
        <taxon>Alphaproteobacteria</taxon>
        <taxon>Rhodobacterales</taxon>
        <taxon>Roseobacteraceae</taxon>
        <taxon>Roseovarius</taxon>
    </lineage>
</organism>
<dbReference type="Pfam" id="PF03372">
    <property type="entry name" value="Exo_endo_phos"/>
    <property type="match status" value="1"/>
</dbReference>
<dbReference type="InterPro" id="IPR005135">
    <property type="entry name" value="Endo/exonuclease/phosphatase"/>
</dbReference>
<proteinExistence type="predicted"/>
<feature type="domain" description="Endonuclease/exonuclease/phosphatase" evidence="2">
    <location>
        <begin position="204"/>
        <end position="363"/>
    </location>
</feature>
<reference evidence="3 4" key="1">
    <citation type="submission" date="2017-03" db="EMBL/GenBank/DDBJ databases">
        <authorList>
            <person name="Afonso C.L."/>
            <person name="Miller P.J."/>
            <person name="Scott M.A."/>
            <person name="Spackman E."/>
            <person name="Goraichik I."/>
            <person name="Dimitrov K.M."/>
            <person name="Suarez D.L."/>
            <person name="Swayne D.E."/>
        </authorList>
    </citation>
    <scope>NUCLEOTIDE SEQUENCE [LARGE SCALE GENOMIC DNA]</scope>
    <source>
        <strain evidence="3 4">CECT 7745</strain>
    </source>
</reference>